<dbReference type="EMBL" id="BTGU01000954">
    <property type="protein sequence ID" value="GMN69857.1"/>
    <property type="molecule type" value="Genomic_DNA"/>
</dbReference>
<dbReference type="Proteomes" id="UP001187192">
    <property type="component" value="Unassembled WGS sequence"/>
</dbReference>
<evidence type="ECO:0000256" key="1">
    <source>
        <dbReference type="SAM" id="MobiDB-lite"/>
    </source>
</evidence>
<gene>
    <name evidence="2" type="ORF">TIFTF001_038904</name>
</gene>
<sequence>MPNCQPGPNPDADFSEAPMMLSVCTDGTKRDMVVAVQKCGFAWALDRDNGNHTWFTEAGPGVSRPDHPRMTDHANDGRDYTYLT</sequence>
<dbReference type="AlphaFoldDB" id="A0AA88E850"/>
<feature type="compositionally biased region" description="Basic and acidic residues" evidence="1">
    <location>
        <begin position="64"/>
        <end position="84"/>
    </location>
</feature>
<dbReference type="SUPFAM" id="SSF50998">
    <property type="entry name" value="Quinoprotein alcohol dehydrogenase-like"/>
    <property type="match status" value="1"/>
</dbReference>
<dbReference type="PANTHER" id="PTHR32303">
    <property type="entry name" value="QUINOPROTEIN ALCOHOL DEHYDROGENASE (CYTOCHROME C)"/>
    <property type="match status" value="1"/>
</dbReference>
<organism evidence="2 3">
    <name type="scientific">Ficus carica</name>
    <name type="common">Common fig</name>
    <dbReference type="NCBI Taxonomy" id="3494"/>
    <lineage>
        <taxon>Eukaryota</taxon>
        <taxon>Viridiplantae</taxon>
        <taxon>Streptophyta</taxon>
        <taxon>Embryophyta</taxon>
        <taxon>Tracheophyta</taxon>
        <taxon>Spermatophyta</taxon>
        <taxon>Magnoliopsida</taxon>
        <taxon>eudicotyledons</taxon>
        <taxon>Gunneridae</taxon>
        <taxon>Pentapetalae</taxon>
        <taxon>rosids</taxon>
        <taxon>fabids</taxon>
        <taxon>Rosales</taxon>
        <taxon>Moraceae</taxon>
        <taxon>Ficeae</taxon>
        <taxon>Ficus</taxon>
    </lineage>
</organism>
<dbReference type="InterPro" id="IPR011047">
    <property type="entry name" value="Quinoprotein_ADH-like_sf"/>
</dbReference>
<feature type="region of interest" description="Disordered" evidence="1">
    <location>
        <begin position="56"/>
        <end position="84"/>
    </location>
</feature>
<dbReference type="Gene3D" id="2.140.10.10">
    <property type="entry name" value="Quinoprotein alcohol dehydrogenase-like superfamily"/>
    <property type="match status" value="1"/>
</dbReference>
<keyword evidence="3" id="KW-1185">Reference proteome</keyword>
<accession>A0AA88E850</accession>
<dbReference type="PANTHER" id="PTHR32303:SF10">
    <property type="entry name" value="OUTER MEMBRANE PROTEIN ASSEMBLY FACTOR BAMB"/>
    <property type="match status" value="1"/>
</dbReference>
<proteinExistence type="predicted"/>
<reference evidence="2" key="1">
    <citation type="submission" date="2023-07" db="EMBL/GenBank/DDBJ databases">
        <title>draft genome sequence of fig (Ficus carica).</title>
        <authorList>
            <person name="Takahashi T."/>
            <person name="Nishimura K."/>
        </authorList>
    </citation>
    <scope>NUCLEOTIDE SEQUENCE</scope>
</reference>
<evidence type="ECO:0000313" key="3">
    <source>
        <dbReference type="Proteomes" id="UP001187192"/>
    </source>
</evidence>
<evidence type="ECO:0000313" key="2">
    <source>
        <dbReference type="EMBL" id="GMN69857.1"/>
    </source>
</evidence>
<name>A0AA88E850_FICCA</name>
<comment type="caution">
    <text evidence="2">The sequence shown here is derived from an EMBL/GenBank/DDBJ whole genome shotgun (WGS) entry which is preliminary data.</text>
</comment>
<protein>
    <submittedName>
        <fullName evidence="2">Uncharacterized protein</fullName>
    </submittedName>
</protein>